<gene>
    <name evidence="1" type="ORF">L336_0852</name>
</gene>
<sequence>MLASVITAIGYSFMSGAVDALVHDSLVVLSNASDYAKIAARA</sequence>
<dbReference type="KEGG" id="saal:L336_0852"/>
<proteinExistence type="predicted"/>
<evidence type="ECO:0000313" key="2">
    <source>
        <dbReference type="Proteomes" id="UP000013893"/>
    </source>
</evidence>
<dbReference type="RefSeq" id="WP_015642004.1">
    <property type="nucleotide sequence ID" value="NC_021219.1"/>
</dbReference>
<dbReference type="EMBL" id="CP005957">
    <property type="protein sequence ID" value="AGL62554.1"/>
    <property type="molecule type" value="Genomic_DNA"/>
</dbReference>
<dbReference type="HOGENOM" id="CLU_3248846_0_0_0"/>
<dbReference type="AlphaFoldDB" id="R4PNJ5"/>
<evidence type="ECO:0000313" key="1">
    <source>
        <dbReference type="EMBL" id="AGL62554.1"/>
    </source>
</evidence>
<name>R4PNJ5_9BACT</name>
<dbReference type="STRING" id="1332188.L336_0852"/>
<protein>
    <submittedName>
        <fullName evidence="1">Uncharacterized protein</fullName>
    </submittedName>
</protein>
<accession>R4PNJ5</accession>
<organism evidence="1 2">
    <name type="scientific">Candidatus Saccharimonas aalborgensis</name>
    <dbReference type="NCBI Taxonomy" id="1332188"/>
    <lineage>
        <taxon>Bacteria</taxon>
        <taxon>Candidatus Saccharimonadota</taxon>
        <taxon>Candidatus Saccharimonadia</taxon>
        <taxon>Candidatus Saccharimonadales</taxon>
        <taxon>Candidatus Saccharimonadaceae</taxon>
        <taxon>Candidatus Saccharimonas</taxon>
    </lineage>
</organism>
<dbReference type="Proteomes" id="UP000013893">
    <property type="component" value="Chromosome"/>
</dbReference>
<keyword evidence="2" id="KW-1185">Reference proteome</keyword>
<reference evidence="1 2" key="1">
    <citation type="journal article" date="2013" name="Nat. Biotechnol.">
        <title>Genome sequences of rare, uncultured bacteria obtained by differential coverage binning of multiple metagenomes.</title>
        <authorList>
            <person name="Albertsen M."/>
            <person name="Hugenholtz P."/>
            <person name="Skarshewski A."/>
            <person name="Nielsen K.L."/>
            <person name="Tyson G.W."/>
            <person name="Nielsen P.H."/>
        </authorList>
    </citation>
    <scope>NUCLEOTIDE SEQUENCE [LARGE SCALE GENOMIC DNA]</scope>
    <source>
        <strain evidence="1">TM71</strain>
    </source>
</reference>